<evidence type="ECO:0000313" key="3">
    <source>
        <dbReference type="EMBL" id="QSV12335.1"/>
    </source>
</evidence>
<keyword evidence="2" id="KW-0812">Transmembrane</keyword>
<reference evidence="3 4" key="1">
    <citation type="submission" date="2021-03" db="EMBL/GenBank/DDBJ databases">
        <authorList>
            <person name="Li Y."/>
            <person name="Li S."/>
            <person name="Chen M."/>
            <person name="Peng G."/>
            <person name="Tan Z."/>
            <person name="An Q."/>
        </authorList>
    </citation>
    <scope>NUCLEOTIDE SEQUENCE [LARGE SCALE GENOMIC DNA]</scope>
    <source>
        <strain evidence="3 4">Ola 51</strain>
    </source>
</reference>
<sequence length="56" mass="6091">MSGAKAMDTVSPAREITEDDEPFQAKGRNFRPFLFAAILIPSTILIIFNHAAAADI</sequence>
<evidence type="ECO:0000256" key="1">
    <source>
        <dbReference type="SAM" id="MobiDB-lite"/>
    </source>
</evidence>
<feature type="region of interest" description="Disordered" evidence="1">
    <location>
        <begin position="1"/>
        <end position="23"/>
    </location>
</feature>
<evidence type="ECO:0000313" key="4">
    <source>
        <dbReference type="Proteomes" id="UP000078227"/>
    </source>
</evidence>
<protein>
    <submittedName>
        <fullName evidence="3">Uncharacterized protein</fullName>
    </submittedName>
</protein>
<organism evidence="3 4">
    <name type="scientific">Kosakonia oryzae</name>
    <dbReference type="NCBI Taxonomy" id="497725"/>
    <lineage>
        <taxon>Bacteria</taxon>
        <taxon>Pseudomonadati</taxon>
        <taxon>Pseudomonadota</taxon>
        <taxon>Gammaproteobacteria</taxon>
        <taxon>Enterobacterales</taxon>
        <taxon>Enterobacteriaceae</taxon>
        <taxon>Kosakonia</taxon>
    </lineage>
</organism>
<evidence type="ECO:0000256" key="2">
    <source>
        <dbReference type="SAM" id="Phobius"/>
    </source>
</evidence>
<dbReference type="Proteomes" id="UP000078227">
    <property type="component" value="Chromosome"/>
</dbReference>
<dbReference type="EMBL" id="CP014007">
    <property type="protein sequence ID" value="QSV12335.1"/>
    <property type="molecule type" value="Genomic_DNA"/>
</dbReference>
<keyword evidence="4" id="KW-1185">Reference proteome</keyword>
<keyword evidence="2" id="KW-0472">Membrane</keyword>
<accession>A0ABX7PXX8</accession>
<keyword evidence="2" id="KW-1133">Transmembrane helix</keyword>
<gene>
    <name evidence="3" type="ORF">AWR26_25135</name>
</gene>
<name>A0ABX7PXX8_9ENTR</name>
<proteinExistence type="predicted"/>
<dbReference type="RefSeq" id="WP_156525217.1">
    <property type="nucleotide sequence ID" value="NZ_CP014007.2"/>
</dbReference>
<feature type="transmembrane region" description="Helical" evidence="2">
    <location>
        <begin position="33"/>
        <end position="53"/>
    </location>
</feature>